<dbReference type="Pfam" id="PF03403">
    <property type="entry name" value="PAF-AH_p_II"/>
    <property type="match status" value="2"/>
</dbReference>
<evidence type="ECO:0000313" key="6">
    <source>
        <dbReference type="Proteomes" id="UP000813444"/>
    </source>
</evidence>
<evidence type="ECO:0000256" key="2">
    <source>
        <dbReference type="ARBA" id="ARBA00022801"/>
    </source>
</evidence>
<reference evidence="5" key="1">
    <citation type="journal article" date="2021" name="Nat. Commun.">
        <title>Genetic determinants of endophytism in the Arabidopsis root mycobiome.</title>
        <authorList>
            <person name="Mesny F."/>
            <person name="Miyauchi S."/>
            <person name="Thiergart T."/>
            <person name="Pickel B."/>
            <person name="Atanasova L."/>
            <person name="Karlsson M."/>
            <person name="Huettel B."/>
            <person name="Barry K.W."/>
            <person name="Haridas S."/>
            <person name="Chen C."/>
            <person name="Bauer D."/>
            <person name="Andreopoulos W."/>
            <person name="Pangilinan J."/>
            <person name="LaButti K."/>
            <person name="Riley R."/>
            <person name="Lipzen A."/>
            <person name="Clum A."/>
            <person name="Drula E."/>
            <person name="Henrissat B."/>
            <person name="Kohler A."/>
            <person name="Grigoriev I.V."/>
            <person name="Martin F.M."/>
            <person name="Hacquard S."/>
        </authorList>
    </citation>
    <scope>NUCLEOTIDE SEQUENCE</scope>
    <source>
        <strain evidence="5">MPI-CAGE-CH-0235</strain>
    </source>
</reference>
<keyword evidence="4" id="KW-0443">Lipid metabolism</keyword>
<dbReference type="Gene3D" id="3.40.50.1820">
    <property type="entry name" value="alpha/beta hydrolase"/>
    <property type="match status" value="1"/>
</dbReference>
<dbReference type="InterPro" id="IPR029058">
    <property type="entry name" value="AB_hydrolase_fold"/>
</dbReference>
<dbReference type="AlphaFoldDB" id="A0A8K0SEQ0"/>
<sequence length="380" mass="40706">MRLLHLLSFTAVSALTVPSPSGPYSVAMQVVPLEDAARTDPYAPEGDNQKRRVLLSLFLPVAEASACSPKQTAYMTPGVAAAHGLIAQSIGLPDNTFAAFEMEICDLAKVSLCRPIPRPKYPVVVFSPGLGNSRMLYTARARSLASQGYVVVTVDHPYDANIVEFPDGTIVLGADIDDGDNAQLTKNVQVRKDDLAFVLNQLQKQEFVDSKLAKYPGRLDLTKVVVLGHSLGGAAAAALSASDPRIRGGMNLDGRLVDPILTNGLKKPFLQVGRPGHSTDDPTWNRFWPVLRGAKAELAVQGALHASFTDLPTLMETLDLPAEAQQGLAQLLGSIGSSGMDDALSGTLKAFSDLAFHGKKQSMRQIETRVPSIQVQRISL</sequence>
<dbReference type="EC" id="3.1.1.47" evidence="1"/>
<dbReference type="GO" id="GO:0016042">
    <property type="term" value="P:lipid catabolic process"/>
    <property type="evidence" value="ECO:0007669"/>
    <property type="project" value="UniProtKB-KW"/>
</dbReference>
<keyword evidence="3" id="KW-0442">Lipid degradation</keyword>
<dbReference type="SUPFAM" id="SSF53474">
    <property type="entry name" value="alpha/beta-Hydrolases"/>
    <property type="match status" value="1"/>
</dbReference>
<dbReference type="OrthoDB" id="2363873at2759"/>
<dbReference type="EMBL" id="JAGPNK010000013">
    <property type="protein sequence ID" value="KAH7309876.1"/>
    <property type="molecule type" value="Genomic_DNA"/>
</dbReference>
<accession>A0A8K0SEQ0</accession>
<protein>
    <recommendedName>
        <fullName evidence="1">1-alkyl-2-acetylglycerophosphocholine esterase</fullName>
        <ecNumber evidence="1">3.1.1.47</ecNumber>
    </recommendedName>
</protein>
<dbReference type="PANTHER" id="PTHR10272">
    <property type="entry name" value="PLATELET-ACTIVATING FACTOR ACETYLHYDROLASE"/>
    <property type="match status" value="1"/>
</dbReference>
<dbReference type="PANTHER" id="PTHR10272:SF14">
    <property type="entry name" value="PAF ACETYLHYDROLASE FAMILY PROTEIN"/>
    <property type="match status" value="1"/>
</dbReference>
<proteinExistence type="predicted"/>
<evidence type="ECO:0000256" key="4">
    <source>
        <dbReference type="ARBA" id="ARBA00023098"/>
    </source>
</evidence>
<keyword evidence="6" id="KW-1185">Reference proteome</keyword>
<keyword evidence="2" id="KW-0378">Hydrolase</keyword>
<name>A0A8K0SEQ0_9HYPO</name>
<dbReference type="GO" id="GO:0003847">
    <property type="term" value="F:1-alkyl-2-acetylglycerophosphocholine esterase activity"/>
    <property type="evidence" value="ECO:0007669"/>
    <property type="project" value="UniProtKB-EC"/>
</dbReference>
<evidence type="ECO:0000256" key="1">
    <source>
        <dbReference type="ARBA" id="ARBA00013201"/>
    </source>
</evidence>
<evidence type="ECO:0000313" key="5">
    <source>
        <dbReference type="EMBL" id="KAH7309876.1"/>
    </source>
</evidence>
<organism evidence="5 6">
    <name type="scientific">Stachybotrys elegans</name>
    <dbReference type="NCBI Taxonomy" id="80388"/>
    <lineage>
        <taxon>Eukaryota</taxon>
        <taxon>Fungi</taxon>
        <taxon>Dikarya</taxon>
        <taxon>Ascomycota</taxon>
        <taxon>Pezizomycotina</taxon>
        <taxon>Sordariomycetes</taxon>
        <taxon>Hypocreomycetidae</taxon>
        <taxon>Hypocreales</taxon>
        <taxon>Stachybotryaceae</taxon>
        <taxon>Stachybotrys</taxon>
    </lineage>
</organism>
<evidence type="ECO:0000256" key="3">
    <source>
        <dbReference type="ARBA" id="ARBA00022963"/>
    </source>
</evidence>
<dbReference type="Proteomes" id="UP000813444">
    <property type="component" value="Unassembled WGS sequence"/>
</dbReference>
<gene>
    <name evidence="5" type="ORF">B0I35DRAFT_482605</name>
</gene>
<comment type="caution">
    <text evidence="5">The sequence shown here is derived from an EMBL/GenBank/DDBJ whole genome shotgun (WGS) entry which is preliminary data.</text>
</comment>